<feature type="compositionally biased region" description="Basic and acidic residues" evidence="1">
    <location>
        <begin position="72"/>
        <end position="81"/>
    </location>
</feature>
<comment type="caution">
    <text evidence="2">The sequence shown here is derived from an EMBL/GenBank/DDBJ whole genome shotgun (WGS) entry which is preliminary data.</text>
</comment>
<dbReference type="AlphaFoldDB" id="A0A931E4U6"/>
<keyword evidence="3" id="KW-1185">Reference proteome</keyword>
<evidence type="ECO:0000256" key="1">
    <source>
        <dbReference type="SAM" id="MobiDB-lite"/>
    </source>
</evidence>
<protein>
    <submittedName>
        <fullName evidence="2">Uncharacterized protein</fullName>
    </submittedName>
</protein>
<organism evidence="2 3">
    <name type="scientific">Corynebacterium aquatimens</name>
    <dbReference type="NCBI Taxonomy" id="1190508"/>
    <lineage>
        <taxon>Bacteria</taxon>
        <taxon>Bacillati</taxon>
        <taxon>Actinomycetota</taxon>
        <taxon>Actinomycetes</taxon>
        <taxon>Mycobacteriales</taxon>
        <taxon>Corynebacteriaceae</taxon>
        <taxon>Corynebacterium</taxon>
    </lineage>
</organism>
<dbReference type="Proteomes" id="UP000658613">
    <property type="component" value="Unassembled WGS sequence"/>
</dbReference>
<dbReference type="RefSeq" id="WP_196824865.1">
    <property type="nucleotide sequence ID" value="NZ_CP046980.1"/>
</dbReference>
<sequence length="199" mass="20941">MTDATSHNSENNRDNNADNNRENNTDNNELLDALKGVGGASAEAIARIGDVLGDFGRKLKEDRESANTGGSHHAEDSVVEDHDGVISQLKAAVDNARAAYQGAENDNDVRAAGASFVNDADSILRDLAGSVTRAAYSTGESTEADEAKKALRSALEEARDGIQSAMNKFWPSSSEGESVGKTDGETEPGNAAEKKEDNS</sequence>
<dbReference type="EMBL" id="JADOUE010000001">
    <property type="protein sequence ID" value="MBG6122478.1"/>
    <property type="molecule type" value="Genomic_DNA"/>
</dbReference>
<feature type="region of interest" description="Disordered" evidence="1">
    <location>
        <begin position="162"/>
        <end position="199"/>
    </location>
</feature>
<name>A0A931E4U6_9CORY</name>
<dbReference type="NCBIfam" id="NF040480">
    <property type="entry name" value="CGLAU_01105_fam"/>
    <property type="match status" value="1"/>
</dbReference>
<feature type="compositionally biased region" description="Basic and acidic residues" evidence="1">
    <location>
        <begin position="10"/>
        <end position="24"/>
    </location>
</feature>
<evidence type="ECO:0000313" key="2">
    <source>
        <dbReference type="EMBL" id="MBG6122478.1"/>
    </source>
</evidence>
<feature type="region of interest" description="Disordered" evidence="1">
    <location>
        <begin position="61"/>
        <end position="81"/>
    </location>
</feature>
<feature type="compositionally biased region" description="Polar residues" evidence="1">
    <location>
        <begin position="164"/>
        <end position="176"/>
    </location>
</feature>
<reference evidence="2" key="1">
    <citation type="submission" date="2020-11" db="EMBL/GenBank/DDBJ databases">
        <title>Sequencing the genomes of 1000 actinobacteria strains.</title>
        <authorList>
            <person name="Klenk H.-P."/>
        </authorList>
    </citation>
    <scope>NUCLEOTIDE SEQUENCE</scope>
    <source>
        <strain evidence="2">DSM 45632</strain>
    </source>
</reference>
<proteinExistence type="predicted"/>
<accession>A0A931E4U6</accession>
<gene>
    <name evidence="2" type="ORF">IW254_001447</name>
</gene>
<feature type="region of interest" description="Disordered" evidence="1">
    <location>
        <begin position="1"/>
        <end position="32"/>
    </location>
</feature>
<evidence type="ECO:0000313" key="3">
    <source>
        <dbReference type="Proteomes" id="UP000658613"/>
    </source>
</evidence>